<evidence type="ECO:0000313" key="6">
    <source>
        <dbReference type="EMBL" id="PWR25350.1"/>
    </source>
</evidence>
<evidence type="ECO:0008006" key="8">
    <source>
        <dbReference type="Google" id="ProtNLM"/>
    </source>
</evidence>
<keyword evidence="2" id="KW-0813">Transport</keyword>
<evidence type="ECO:0000256" key="1">
    <source>
        <dbReference type="ARBA" id="ARBA00004418"/>
    </source>
</evidence>
<evidence type="ECO:0000256" key="2">
    <source>
        <dbReference type="ARBA" id="ARBA00022448"/>
    </source>
</evidence>
<reference evidence="6 7" key="1">
    <citation type="submission" date="2018-05" db="EMBL/GenBank/DDBJ databases">
        <title>Zavarzinia sp. HR-AS.</title>
        <authorList>
            <person name="Lee Y."/>
            <person name="Jeon C.O."/>
        </authorList>
    </citation>
    <scope>NUCLEOTIDE SEQUENCE [LARGE SCALE GENOMIC DNA]</scope>
    <source>
        <strain evidence="6 7">HR-AS</strain>
    </source>
</reference>
<evidence type="ECO:0000313" key="7">
    <source>
        <dbReference type="Proteomes" id="UP000245461"/>
    </source>
</evidence>
<feature type="region of interest" description="Disordered" evidence="5">
    <location>
        <begin position="52"/>
        <end position="74"/>
    </location>
</feature>
<comment type="subcellular location">
    <subcellularLocation>
        <location evidence="1">Periplasm</location>
    </subcellularLocation>
</comment>
<proteinExistence type="predicted"/>
<comment type="caution">
    <text evidence="6">The sequence shown here is derived from an EMBL/GenBank/DDBJ whole genome shotgun (WGS) entry which is preliminary data.</text>
</comment>
<accession>A0A317EGY7</accession>
<keyword evidence="7" id="KW-1185">Reference proteome</keyword>
<protein>
    <recommendedName>
        <fullName evidence="8">Extracellular solute-binding protein</fullName>
    </recommendedName>
</protein>
<evidence type="ECO:0000256" key="3">
    <source>
        <dbReference type="ARBA" id="ARBA00022729"/>
    </source>
</evidence>
<dbReference type="GO" id="GO:0019808">
    <property type="term" value="F:polyamine binding"/>
    <property type="evidence" value="ECO:0007669"/>
    <property type="project" value="InterPro"/>
</dbReference>
<dbReference type="Gene3D" id="3.40.190.10">
    <property type="entry name" value="Periplasmic binding protein-like II"/>
    <property type="match status" value="2"/>
</dbReference>
<dbReference type="Pfam" id="PF13416">
    <property type="entry name" value="SBP_bac_8"/>
    <property type="match status" value="1"/>
</dbReference>
<dbReference type="OrthoDB" id="7811527at2"/>
<dbReference type="EMBL" id="QGLE01000002">
    <property type="protein sequence ID" value="PWR25350.1"/>
    <property type="molecule type" value="Genomic_DNA"/>
</dbReference>
<dbReference type="InterPro" id="IPR001188">
    <property type="entry name" value="Sperm_putr-bd"/>
</dbReference>
<gene>
    <name evidence="6" type="ORF">DKG74_06200</name>
</gene>
<dbReference type="InterPro" id="IPR019546">
    <property type="entry name" value="TAT_signal_bac_arc"/>
</dbReference>
<dbReference type="InterPro" id="IPR006311">
    <property type="entry name" value="TAT_signal"/>
</dbReference>
<dbReference type="GO" id="GO:0042597">
    <property type="term" value="C:periplasmic space"/>
    <property type="evidence" value="ECO:0007669"/>
    <property type="project" value="UniProtKB-SubCell"/>
</dbReference>
<organism evidence="6 7">
    <name type="scientific">Zavarzinia aquatilis</name>
    <dbReference type="NCBI Taxonomy" id="2211142"/>
    <lineage>
        <taxon>Bacteria</taxon>
        <taxon>Pseudomonadati</taxon>
        <taxon>Pseudomonadota</taxon>
        <taxon>Alphaproteobacteria</taxon>
        <taxon>Rhodospirillales</taxon>
        <taxon>Zavarziniaceae</taxon>
        <taxon>Zavarzinia</taxon>
    </lineage>
</organism>
<name>A0A317EGY7_9PROT</name>
<dbReference type="PROSITE" id="PS51318">
    <property type="entry name" value="TAT"/>
    <property type="match status" value="1"/>
</dbReference>
<evidence type="ECO:0000256" key="4">
    <source>
        <dbReference type="ARBA" id="ARBA00022764"/>
    </source>
</evidence>
<evidence type="ECO:0000256" key="5">
    <source>
        <dbReference type="SAM" id="MobiDB-lite"/>
    </source>
</evidence>
<keyword evidence="3" id="KW-0732">Signal</keyword>
<dbReference type="PANTHER" id="PTHR30222:SF17">
    <property type="entry name" value="SPERMIDINE_PUTRESCINE-BINDING PERIPLASMIC PROTEIN"/>
    <property type="match status" value="1"/>
</dbReference>
<dbReference type="Proteomes" id="UP000245461">
    <property type="component" value="Unassembled WGS sequence"/>
</dbReference>
<dbReference type="PRINTS" id="PR00909">
    <property type="entry name" value="SPERMDNBNDNG"/>
</dbReference>
<keyword evidence="4" id="KW-0574">Periplasm</keyword>
<dbReference type="SUPFAM" id="SSF53850">
    <property type="entry name" value="Periplasmic binding protein-like II"/>
    <property type="match status" value="1"/>
</dbReference>
<dbReference type="PANTHER" id="PTHR30222">
    <property type="entry name" value="SPERMIDINE/PUTRESCINE-BINDING PERIPLASMIC PROTEIN"/>
    <property type="match status" value="1"/>
</dbReference>
<dbReference type="GO" id="GO:0015846">
    <property type="term" value="P:polyamine transport"/>
    <property type="evidence" value="ECO:0007669"/>
    <property type="project" value="InterPro"/>
</dbReference>
<dbReference type="InterPro" id="IPR006059">
    <property type="entry name" value="SBP"/>
</dbReference>
<dbReference type="AlphaFoldDB" id="A0A317EGY7"/>
<sequence>MLHIFEFAGIFVLRNRRKRIDQYDQMTKKLSARRPCRRKPPQAGPRARIVSAQYGGDRMRRKSEDRDHCGRPAAASGVSRRALLQGAAAAGIAAGLALPFRPAQAATSRISFVGWEGYDAAFAVGDILAKNDAALDTTYINASEDMITKLRSGGMGTVDFTTFNHMYNPVMGEVGLVTPLDTGRLTNFPKLMPKFQSMAKEADGKVYGIPFTFSSCALLYNPKLVTAPPTSWKDFLKPEYKGKVALFADVLTNILVWAPVATGVKDATRLTREQLDATIELLITLKKGHIRAMPASLGDGAELLIRGEAAMIMGWEPMVLWCRDKGVEVSIAKPVEGTWAFVDTYNIAAEAPNLELDYKLLDHIIGAEAQAKFGNDNFLGVANADAVALLSPEARALYDYDNLEAYFEHAHIYPRMFPTESDGTHVTYDQVLDGYDRFLKA</sequence>
<dbReference type="NCBIfam" id="TIGR01409">
    <property type="entry name" value="TAT_signal_seq"/>
    <property type="match status" value="1"/>
</dbReference>